<evidence type="ECO:0000313" key="9">
    <source>
        <dbReference type="EMBL" id="CAD6439077.1"/>
    </source>
</evidence>
<dbReference type="OrthoDB" id="5393606at2759"/>
<feature type="transmembrane region" description="Helical" evidence="7">
    <location>
        <begin position="183"/>
        <end position="200"/>
    </location>
</feature>
<dbReference type="Pfam" id="PF20684">
    <property type="entry name" value="Fung_rhodopsin"/>
    <property type="match status" value="1"/>
</dbReference>
<comment type="similarity">
    <text evidence="5">Belongs to the SAT4 family.</text>
</comment>
<evidence type="ECO:0000256" key="3">
    <source>
        <dbReference type="ARBA" id="ARBA00022989"/>
    </source>
</evidence>
<dbReference type="GO" id="GO:0016020">
    <property type="term" value="C:membrane"/>
    <property type="evidence" value="ECO:0007669"/>
    <property type="project" value="UniProtKB-SubCell"/>
</dbReference>
<organism evidence="9 10">
    <name type="scientific">Sclerotinia trifoliorum</name>
    <dbReference type="NCBI Taxonomy" id="28548"/>
    <lineage>
        <taxon>Eukaryota</taxon>
        <taxon>Fungi</taxon>
        <taxon>Dikarya</taxon>
        <taxon>Ascomycota</taxon>
        <taxon>Pezizomycotina</taxon>
        <taxon>Leotiomycetes</taxon>
        <taxon>Helotiales</taxon>
        <taxon>Sclerotiniaceae</taxon>
        <taxon>Sclerotinia</taxon>
    </lineage>
</organism>
<evidence type="ECO:0000256" key="7">
    <source>
        <dbReference type="SAM" id="Phobius"/>
    </source>
</evidence>
<dbReference type="PANTHER" id="PTHR33048:SF134">
    <property type="entry name" value="INTEGRAL MEMBRANE PROTEIN"/>
    <property type="match status" value="1"/>
</dbReference>
<keyword evidence="4 7" id="KW-0472">Membrane</keyword>
<feature type="region of interest" description="Disordered" evidence="6">
    <location>
        <begin position="316"/>
        <end position="341"/>
    </location>
</feature>
<evidence type="ECO:0000256" key="4">
    <source>
        <dbReference type="ARBA" id="ARBA00023136"/>
    </source>
</evidence>
<evidence type="ECO:0000256" key="2">
    <source>
        <dbReference type="ARBA" id="ARBA00022692"/>
    </source>
</evidence>
<keyword evidence="10" id="KW-1185">Reference proteome</keyword>
<evidence type="ECO:0000256" key="5">
    <source>
        <dbReference type="ARBA" id="ARBA00038359"/>
    </source>
</evidence>
<feature type="compositionally biased region" description="Basic and acidic residues" evidence="6">
    <location>
        <begin position="317"/>
        <end position="331"/>
    </location>
</feature>
<dbReference type="Proteomes" id="UP000624404">
    <property type="component" value="Unassembled WGS sequence"/>
</dbReference>
<keyword evidence="2 7" id="KW-0812">Transmembrane</keyword>
<evidence type="ECO:0000256" key="1">
    <source>
        <dbReference type="ARBA" id="ARBA00004141"/>
    </source>
</evidence>
<evidence type="ECO:0000313" key="10">
    <source>
        <dbReference type="Proteomes" id="UP000624404"/>
    </source>
</evidence>
<feature type="transmembrane region" description="Helical" evidence="7">
    <location>
        <begin position="41"/>
        <end position="63"/>
    </location>
</feature>
<feature type="transmembrane region" description="Helical" evidence="7">
    <location>
        <begin position="212"/>
        <end position="232"/>
    </location>
</feature>
<reference evidence="9" key="1">
    <citation type="submission" date="2020-10" db="EMBL/GenBank/DDBJ databases">
        <authorList>
            <person name="Kusch S."/>
        </authorList>
    </citation>
    <scope>NUCLEOTIDE SEQUENCE</scope>
    <source>
        <strain evidence="9">SwB9</strain>
    </source>
</reference>
<feature type="transmembrane region" description="Helical" evidence="7">
    <location>
        <begin position="6"/>
        <end position="29"/>
    </location>
</feature>
<comment type="subcellular location">
    <subcellularLocation>
        <location evidence="1">Membrane</location>
        <topology evidence="1">Multi-pass membrane protein</topology>
    </subcellularLocation>
</comment>
<evidence type="ECO:0000256" key="6">
    <source>
        <dbReference type="SAM" id="MobiDB-lite"/>
    </source>
</evidence>
<feature type="transmembrane region" description="Helical" evidence="7">
    <location>
        <begin position="92"/>
        <end position="115"/>
    </location>
</feature>
<dbReference type="AlphaFoldDB" id="A0A8H2VL85"/>
<feature type="domain" description="Rhodopsin" evidence="8">
    <location>
        <begin position="25"/>
        <end position="276"/>
    </location>
</feature>
<keyword evidence="3 7" id="KW-1133">Transmembrane helix</keyword>
<protein>
    <submittedName>
        <fullName evidence="9">C90a571c-dd4c-40dd-bb02-f87463eeebee</fullName>
    </submittedName>
</protein>
<proteinExistence type="inferred from homology"/>
<evidence type="ECO:0000259" key="8">
    <source>
        <dbReference type="Pfam" id="PF20684"/>
    </source>
</evidence>
<name>A0A8H2VL85_9HELO</name>
<dbReference type="EMBL" id="CAJHIA010000002">
    <property type="protein sequence ID" value="CAD6439077.1"/>
    <property type="molecule type" value="Genomic_DNA"/>
</dbReference>
<sequence>MSPSQAGVYTVSGILICASALAVALRFRARLLKHVSFESDDYLAAFSMLFVWALAIVLIIGAARGSLGTHTKLNPQTGAVIPTWHEIDTSKLAGISQLLIIPALGALKLSVVMLYRRIFVGKTFNTISIIVCIIIAAWTISFFFATVFECGRDLGLLWHSLKTFKTDCGKYKFIQLGHAASDVATDLIVLALPLPVIWNLHMTTERKVGLSLIFLLGLLSTAAGTARLVIVAEDIYETTTGSRDVRGVETNAMVWSYVEVGVGVVAACLPTLRPVFGSRTPESLVNSVRSAVTLNSLTSSRRRAFANESGIDGTASELKDYERLTRERSNHEAASTRTEEP</sequence>
<accession>A0A8H2VL85</accession>
<dbReference type="PANTHER" id="PTHR33048">
    <property type="entry name" value="PTH11-LIKE INTEGRAL MEMBRANE PROTEIN (AFU_ORTHOLOGUE AFUA_5G11245)"/>
    <property type="match status" value="1"/>
</dbReference>
<feature type="transmembrane region" description="Helical" evidence="7">
    <location>
        <begin position="127"/>
        <end position="148"/>
    </location>
</feature>
<comment type="caution">
    <text evidence="9">The sequence shown here is derived from an EMBL/GenBank/DDBJ whole genome shotgun (WGS) entry which is preliminary data.</text>
</comment>
<dbReference type="InterPro" id="IPR049326">
    <property type="entry name" value="Rhodopsin_dom_fungi"/>
</dbReference>
<gene>
    <name evidence="9" type="ORF">SCLTRI_LOCUS34</name>
</gene>
<feature type="compositionally biased region" description="Polar residues" evidence="6">
    <location>
        <begin position="332"/>
        <end position="341"/>
    </location>
</feature>
<dbReference type="InterPro" id="IPR052337">
    <property type="entry name" value="SAT4-like"/>
</dbReference>